<evidence type="ECO:0000313" key="2">
    <source>
        <dbReference type="Proteomes" id="UP000766570"/>
    </source>
</evidence>
<gene>
    <name evidence="1" type="ORF">JOF46_004096</name>
</gene>
<dbReference type="Proteomes" id="UP000766570">
    <property type="component" value="Unassembled WGS sequence"/>
</dbReference>
<protein>
    <submittedName>
        <fullName evidence="1">Uncharacterized protein</fullName>
    </submittedName>
</protein>
<accession>A0ABS4WJ00</accession>
<organism evidence="1 2">
    <name type="scientific">Paeniglutamicibacter psychrophenolicus</name>
    <dbReference type="NCBI Taxonomy" id="257454"/>
    <lineage>
        <taxon>Bacteria</taxon>
        <taxon>Bacillati</taxon>
        <taxon>Actinomycetota</taxon>
        <taxon>Actinomycetes</taxon>
        <taxon>Micrococcales</taxon>
        <taxon>Micrococcaceae</taxon>
        <taxon>Paeniglutamicibacter</taxon>
    </lineage>
</organism>
<proteinExistence type="predicted"/>
<keyword evidence="2" id="KW-1185">Reference proteome</keyword>
<evidence type="ECO:0000313" key="1">
    <source>
        <dbReference type="EMBL" id="MBP2376184.1"/>
    </source>
</evidence>
<sequence>MSTTTTSATNRRPARFKLSTASATMLPPSRTVVGKKQVDKAVNDLFQNAKSAQSKKAR</sequence>
<comment type="caution">
    <text evidence="1">The sequence shown here is derived from an EMBL/GenBank/DDBJ whole genome shotgun (WGS) entry which is preliminary data.</text>
</comment>
<reference evidence="1 2" key="1">
    <citation type="submission" date="2021-03" db="EMBL/GenBank/DDBJ databases">
        <title>Sequencing the genomes of 1000 actinobacteria strains.</title>
        <authorList>
            <person name="Klenk H.-P."/>
        </authorList>
    </citation>
    <scope>NUCLEOTIDE SEQUENCE [LARGE SCALE GENOMIC DNA]</scope>
    <source>
        <strain evidence="1 2">DSM 15454</strain>
    </source>
</reference>
<name>A0ABS4WJ00_9MICC</name>
<dbReference type="EMBL" id="JAGIOE010000001">
    <property type="protein sequence ID" value="MBP2376184.1"/>
    <property type="molecule type" value="Genomic_DNA"/>
</dbReference>
<dbReference type="RefSeq" id="WP_209910823.1">
    <property type="nucleotide sequence ID" value="NZ_BAAAMI010000029.1"/>
</dbReference>